<dbReference type="PANTHER" id="PTHR30069:SF41">
    <property type="entry name" value="HEME_HEMOPEXIN UTILIZATION PROTEIN C"/>
    <property type="match status" value="1"/>
</dbReference>
<keyword evidence="4 11" id="KW-1134">Transmembrane beta strand</keyword>
<dbReference type="PROSITE" id="PS01156">
    <property type="entry name" value="TONB_DEPENDENT_REC_2"/>
    <property type="match status" value="1"/>
</dbReference>
<name>G4CTC1_9NEIS</name>
<feature type="chain" id="PRO_5003462314" evidence="14">
    <location>
        <begin position="25"/>
        <end position="694"/>
    </location>
</feature>
<dbReference type="OrthoDB" id="9790771at2"/>
<evidence type="ECO:0000256" key="2">
    <source>
        <dbReference type="ARBA" id="ARBA00009810"/>
    </source>
</evidence>
<evidence type="ECO:0000256" key="10">
    <source>
        <dbReference type="ARBA" id="ARBA00023237"/>
    </source>
</evidence>
<dbReference type="GO" id="GO:0009279">
    <property type="term" value="C:cell outer membrane"/>
    <property type="evidence" value="ECO:0007669"/>
    <property type="project" value="UniProtKB-SubCell"/>
</dbReference>
<dbReference type="SUPFAM" id="SSF56935">
    <property type="entry name" value="Porins"/>
    <property type="match status" value="1"/>
</dbReference>
<keyword evidence="5 11" id="KW-0812">Transmembrane</keyword>
<evidence type="ECO:0000256" key="9">
    <source>
        <dbReference type="ARBA" id="ARBA00023170"/>
    </source>
</evidence>
<evidence type="ECO:0000313" key="18">
    <source>
        <dbReference type="Proteomes" id="UP000005336"/>
    </source>
</evidence>
<sequence length="694" mass="76364">MRPSAPLFQLTVLQLALISGFTYAADNTDSTEVQTVHVKGEGVTSTHRVTTKSVEESTATDLKDVLFNEPAVSIGGGNGTSQWFTIRGMGQDQIDVKVDDIYSDAQIFHHNGRFVLDPALVKVIAVQKGTGSASAGIGATSGAIVAETVEARDLLREGQSVGFKVGAGASSNKGWSYGSSVYGENGMFDGLVAGNWVKDRDYKGGRRYHNLEGSDTVLNSALGQRALLVKGGLRFNEDNRIELSHRQEKTYGNRALREEFDFSQAWKTETVRGPNGESITRLVDPLTPNTENNAPRYRILTQDTTNLEYKGGGFGFIDKIKTNIYRMNTKREEPAGDKNPTNQVETIGANLNLDSRLFDRLTLKYGLNWRRQESEPASRIYRPRGGRGGEPKLLNTVNEKKTDVGAYVEGIWDLHPVTLTTGLRHDYYKMRTSSGKEVSGSNLNPSIDVIYDVTDDLSLNTSLAYATRSPRMYEAALAGGRNISYEGDLKAERSRNLELGVKYNLNSALSLTGSVFHQSIKDVQAYTSDAENITWYNGGKLKNKGYELGAAYKWGGLTARAGVAYSKPKLDGQTADTITTAIPMGRTWTTGLAYQFDNPNLEIGWRSRYVQNAGYTQSSRGSNGSVSSSPVRRSGYGVNDIYANWKPTGKDDLNVNFSINNVLDKNYKNHSQRAGTNSLTEPGRDFRLSVNYRF</sequence>
<keyword evidence="7 13" id="KW-0798">TonB box</keyword>
<organism evidence="17 18">
    <name type="scientific">Neisseria wadsworthii 9715</name>
    <dbReference type="NCBI Taxonomy" id="1030841"/>
    <lineage>
        <taxon>Bacteria</taxon>
        <taxon>Pseudomonadati</taxon>
        <taxon>Pseudomonadota</taxon>
        <taxon>Betaproteobacteria</taxon>
        <taxon>Neisseriales</taxon>
        <taxon>Neisseriaceae</taxon>
        <taxon>Neisseria</taxon>
    </lineage>
</organism>
<accession>G4CTC1</accession>
<evidence type="ECO:0000256" key="12">
    <source>
        <dbReference type="PROSITE-ProRule" id="PRU10144"/>
    </source>
</evidence>
<protein>
    <submittedName>
        <fullName evidence="17">Iron-regulated outer membrane protein</fullName>
    </submittedName>
</protein>
<keyword evidence="18" id="KW-1185">Reference proteome</keyword>
<evidence type="ECO:0000256" key="4">
    <source>
        <dbReference type="ARBA" id="ARBA00022452"/>
    </source>
</evidence>
<dbReference type="STRING" id="1030841.HMPREF9370_2331"/>
<keyword evidence="6 14" id="KW-0732">Signal</keyword>
<keyword evidence="8 11" id="KW-0472">Membrane</keyword>
<feature type="signal peptide" evidence="14">
    <location>
        <begin position="1"/>
        <end position="24"/>
    </location>
</feature>
<evidence type="ECO:0000256" key="13">
    <source>
        <dbReference type="RuleBase" id="RU003357"/>
    </source>
</evidence>
<dbReference type="GO" id="GO:0015344">
    <property type="term" value="F:siderophore uptake transmembrane transporter activity"/>
    <property type="evidence" value="ECO:0007669"/>
    <property type="project" value="TreeGrafter"/>
</dbReference>
<comment type="subcellular location">
    <subcellularLocation>
        <location evidence="1 11">Cell outer membrane</location>
        <topology evidence="1 11">Multi-pass membrane protein</topology>
    </subcellularLocation>
</comment>
<dbReference type="Gene3D" id="2.40.170.20">
    <property type="entry name" value="TonB-dependent receptor, beta-barrel domain"/>
    <property type="match status" value="1"/>
</dbReference>
<dbReference type="PATRIC" id="fig|1030841.3.peg.2322"/>
<comment type="caution">
    <text evidence="17">The sequence shown here is derived from an EMBL/GenBank/DDBJ whole genome shotgun (WGS) entry which is preliminary data.</text>
</comment>
<feature type="short sequence motif" description="TonB C-terminal box" evidence="12">
    <location>
        <begin position="677"/>
        <end position="694"/>
    </location>
</feature>
<evidence type="ECO:0000256" key="8">
    <source>
        <dbReference type="ARBA" id="ARBA00023136"/>
    </source>
</evidence>
<comment type="similarity">
    <text evidence="2 11 13">Belongs to the TonB-dependent receptor family.</text>
</comment>
<evidence type="ECO:0000256" key="14">
    <source>
        <dbReference type="SAM" id="SignalP"/>
    </source>
</evidence>
<evidence type="ECO:0000256" key="5">
    <source>
        <dbReference type="ARBA" id="ARBA00022692"/>
    </source>
</evidence>
<feature type="domain" description="TonB-dependent receptor plug" evidence="16">
    <location>
        <begin position="44"/>
        <end position="143"/>
    </location>
</feature>
<dbReference type="AlphaFoldDB" id="G4CTC1"/>
<dbReference type="Proteomes" id="UP000005336">
    <property type="component" value="Unassembled WGS sequence"/>
</dbReference>
<proteinExistence type="inferred from homology"/>
<dbReference type="HOGENOM" id="CLU_008287_19_4_4"/>
<dbReference type="InterPro" id="IPR036942">
    <property type="entry name" value="Beta-barrel_TonB_sf"/>
</dbReference>
<keyword evidence="9" id="KW-0675">Receptor</keyword>
<dbReference type="InterPro" id="IPR037066">
    <property type="entry name" value="Plug_dom_sf"/>
</dbReference>
<dbReference type="Gene3D" id="2.170.130.10">
    <property type="entry name" value="TonB-dependent receptor, plug domain"/>
    <property type="match status" value="1"/>
</dbReference>
<dbReference type="InterPro" id="IPR012910">
    <property type="entry name" value="Plug_dom"/>
</dbReference>
<keyword evidence="3 11" id="KW-0813">Transport</keyword>
<reference evidence="17 18" key="1">
    <citation type="submission" date="2011-06" db="EMBL/GenBank/DDBJ databases">
        <authorList>
            <person name="Muzny D."/>
            <person name="Qin X."/>
            <person name="Deng J."/>
            <person name="Jiang H."/>
            <person name="Liu Y."/>
            <person name="Qu J."/>
            <person name="Song X.-Z."/>
            <person name="Zhang L."/>
            <person name="Thornton R."/>
            <person name="Coyle M."/>
            <person name="Francisco L."/>
            <person name="Jackson L."/>
            <person name="Javaid M."/>
            <person name="Korchina V."/>
            <person name="Kovar C."/>
            <person name="Mata R."/>
            <person name="Mathew T."/>
            <person name="Ngo R."/>
            <person name="Nguyen L."/>
            <person name="Nguyen N."/>
            <person name="Okwuonu G."/>
            <person name="Ongeri F."/>
            <person name="Pham C."/>
            <person name="Simmons D."/>
            <person name="Wilczek-Boney K."/>
            <person name="Hale W."/>
            <person name="Jakkamsetti A."/>
            <person name="Pham P."/>
            <person name="Ruth R."/>
            <person name="San Lucas F."/>
            <person name="Warren J."/>
            <person name="Zhang J."/>
            <person name="Zhao Z."/>
            <person name="Zhou C."/>
            <person name="Zhu D."/>
            <person name="Lee S."/>
            <person name="Bess C."/>
            <person name="Blankenburg K."/>
            <person name="Forbes L."/>
            <person name="Fu Q."/>
            <person name="Gubbala S."/>
            <person name="Hirani K."/>
            <person name="Jayaseelan J.C."/>
            <person name="Lara F."/>
            <person name="Munidasa M."/>
            <person name="Palculict T."/>
            <person name="Patil S."/>
            <person name="Pu L.-L."/>
            <person name="Saada N."/>
            <person name="Tang L."/>
            <person name="Weissenberger G."/>
            <person name="Zhu Y."/>
            <person name="Hemphill L."/>
            <person name="Shang Y."/>
            <person name="Youmans B."/>
            <person name="Ayvaz T."/>
            <person name="Ross M."/>
            <person name="Santibanez J."/>
            <person name="Aqrawi P."/>
            <person name="Gross S."/>
            <person name="Joshi V."/>
            <person name="Fowler G."/>
            <person name="Nazareth L."/>
            <person name="Reid J."/>
            <person name="Worley K."/>
            <person name="Petrosino J."/>
            <person name="Highlander S."/>
            <person name="Gibbs R."/>
        </authorList>
    </citation>
    <scope>NUCLEOTIDE SEQUENCE [LARGE SCALE GENOMIC DNA]</scope>
    <source>
        <strain evidence="17 18">9715</strain>
    </source>
</reference>
<dbReference type="Pfam" id="PF00593">
    <property type="entry name" value="TonB_dep_Rec_b-barrel"/>
    <property type="match status" value="1"/>
</dbReference>
<evidence type="ECO:0000256" key="11">
    <source>
        <dbReference type="PROSITE-ProRule" id="PRU01360"/>
    </source>
</evidence>
<dbReference type="PANTHER" id="PTHR30069">
    <property type="entry name" value="TONB-DEPENDENT OUTER MEMBRANE RECEPTOR"/>
    <property type="match status" value="1"/>
</dbReference>
<evidence type="ECO:0000256" key="3">
    <source>
        <dbReference type="ARBA" id="ARBA00022448"/>
    </source>
</evidence>
<evidence type="ECO:0000259" key="15">
    <source>
        <dbReference type="Pfam" id="PF00593"/>
    </source>
</evidence>
<keyword evidence="10 11" id="KW-0998">Cell outer membrane</keyword>
<dbReference type="CDD" id="cd01347">
    <property type="entry name" value="ligand_gated_channel"/>
    <property type="match status" value="1"/>
</dbReference>
<evidence type="ECO:0000313" key="17">
    <source>
        <dbReference type="EMBL" id="EGZ44285.1"/>
    </source>
</evidence>
<dbReference type="PROSITE" id="PS52016">
    <property type="entry name" value="TONB_DEPENDENT_REC_3"/>
    <property type="match status" value="1"/>
</dbReference>
<evidence type="ECO:0000256" key="6">
    <source>
        <dbReference type="ARBA" id="ARBA00022729"/>
    </source>
</evidence>
<feature type="domain" description="TonB-dependent receptor-like beta-barrel" evidence="15">
    <location>
        <begin position="245"/>
        <end position="662"/>
    </location>
</feature>
<evidence type="ECO:0000256" key="1">
    <source>
        <dbReference type="ARBA" id="ARBA00004571"/>
    </source>
</evidence>
<dbReference type="InterPro" id="IPR000531">
    <property type="entry name" value="Beta-barrel_TonB"/>
</dbReference>
<evidence type="ECO:0000259" key="16">
    <source>
        <dbReference type="Pfam" id="PF07715"/>
    </source>
</evidence>
<dbReference type="RefSeq" id="WP_009117471.1">
    <property type="nucleotide sequence ID" value="NZ_JH165159.1"/>
</dbReference>
<dbReference type="Pfam" id="PF07715">
    <property type="entry name" value="Plug"/>
    <property type="match status" value="1"/>
</dbReference>
<dbReference type="InterPro" id="IPR039426">
    <property type="entry name" value="TonB-dep_rcpt-like"/>
</dbReference>
<evidence type="ECO:0000256" key="7">
    <source>
        <dbReference type="ARBA" id="ARBA00023077"/>
    </source>
</evidence>
<dbReference type="EMBL" id="AGAZ01000076">
    <property type="protein sequence ID" value="EGZ44285.1"/>
    <property type="molecule type" value="Genomic_DNA"/>
</dbReference>
<gene>
    <name evidence="17" type="ORF">HMPREF9370_2331</name>
</gene>
<dbReference type="InterPro" id="IPR010917">
    <property type="entry name" value="TonB_rcpt_CS"/>
</dbReference>
<dbReference type="GO" id="GO:0044718">
    <property type="term" value="P:siderophore transmembrane transport"/>
    <property type="evidence" value="ECO:0007669"/>
    <property type="project" value="TreeGrafter"/>
</dbReference>